<feature type="region of interest" description="Disordered" evidence="2">
    <location>
        <begin position="1489"/>
        <end position="1637"/>
    </location>
</feature>
<feature type="region of interest" description="Disordered" evidence="2">
    <location>
        <begin position="1098"/>
        <end position="1132"/>
    </location>
</feature>
<feature type="coiled-coil region" evidence="1">
    <location>
        <begin position="855"/>
        <end position="882"/>
    </location>
</feature>
<feature type="region of interest" description="Disordered" evidence="2">
    <location>
        <begin position="906"/>
        <end position="925"/>
    </location>
</feature>
<organism evidence="3 4">
    <name type="scientific">Penaeus vannamei</name>
    <name type="common">Whiteleg shrimp</name>
    <name type="synonym">Litopenaeus vannamei</name>
    <dbReference type="NCBI Taxonomy" id="6689"/>
    <lineage>
        <taxon>Eukaryota</taxon>
        <taxon>Metazoa</taxon>
        <taxon>Ecdysozoa</taxon>
        <taxon>Arthropoda</taxon>
        <taxon>Crustacea</taxon>
        <taxon>Multicrustacea</taxon>
        <taxon>Malacostraca</taxon>
        <taxon>Eumalacostraca</taxon>
        <taxon>Eucarida</taxon>
        <taxon>Decapoda</taxon>
        <taxon>Dendrobranchiata</taxon>
        <taxon>Penaeoidea</taxon>
        <taxon>Penaeidae</taxon>
        <taxon>Penaeus</taxon>
    </lineage>
</organism>
<accession>A0A3R7M5Z9</accession>
<keyword evidence="1" id="KW-0175">Coiled coil</keyword>
<feature type="compositionally biased region" description="Basic and acidic residues" evidence="2">
    <location>
        <begin position="1"/>
        <end position="13"/>
    </location>
</feature>
<feature type="region of interest" description="Disordered" evidence="2">
    <location>
        <begin position="1351"/>
        <end position="1453"/>
    </location>
</feature>
<feature type="compositionally biased region" description="Polar residues" evidence="2">
    <location>
        <begin position="125"/>
        <end position="139"/>
    </location>
</feature>
<feature type="compositionally biased region" description="Basic and acidic residues" evidence="2">
    <location>
        <begin position="1771"/>
        <end position="1782"/>
    </location>
</feature>
<feature type="region of interest" description="Disordered" evidence="2">
    <location>
        <begin position="372"/>
        <end position="410"/>
    </location>
</feature>
<dbReference type="EMBL" id="QCYY01001978">
    <property type="protein sequence ID" value="ROT73867.1"/>
    <property type="molecule type" value="Genomic_DNA"/>
</dbReference>
<dbReference type="Proteomes" id="UP000283509">
    <property type="component" value="Unassembled WGS sequence"/>
</dbReference>
<evidence type="ECO:0000256" key="2">
    <source>
        <dbReference type="SAM" id="MobiDB-lite"/>
    </source>
</evidence>
<feature type="region of interest" description="Disordered" evidence="2">
    <location>
        <begin position="1975"/>
        <end position="2002"/>
    </location>
</feature>
<evidence type="ECO:0000256" key="1">
    <source>
        <dbReference type="SAM" id="Coils"/>
    </source>
</evidence>
<feature type="compositionally biased region" description="Polar residues" evidence="2">
    <location>
        <begin position="490"/>
        <end position="499"/>
    </location>
</feature>
<evidence type="ECO:0000313" key="4">
    <source>
        <dbReference type="Proteomes" id="UP000283509"/>
    </source>
</evidence>
<feature type="compositionally biased region" description="Basic and acidic residues" evidence="2">
    <location>
        <begin position="37"/>
        <end position="50"/>
    </location>
</feature>
<feature type="region of interest" description="Disordered" evidence="2">
    <location>
        <begin position="1159"/>
        <end position="1184"/>
    </location>
</feature>
<feature type="compositionally biased region" description="Polar residues" evidence="2">
    <location>
        <begin position="635"/>
        <end position="683"/>
    </location>
</feature>
<feature type="region of interest" description="Disordered" evidence="2">
    <location>
        <begin position="1263"/>
        <end position="1282"/>
    </location>
</feature>
<feature type="compositionally biased region" description="Basic and acidic residues" evidence="2">
    <location>
        <begin position="1850"/>
        <end position="1868"/>
    </location>
</feature>
<proteinExistence type="predicted"/>
<feature type="compositionally biased region" description="Basic and acidic residues" evidence="2">
    <location>
        <begin position="1160"/>
        <end position="1174"/>
    </location>
</feature>
<sequence length="2041" mass="226145">MTEYYDRPTERRRQSVPACTSTPWKPDTFMSLQSSKQEIHDSESKWEVPGRKSSVSSIISHFSSQPSEEASTQEHRRRESPRKLGQMSPRVRNSLEKITGHFSQNTSLDFSRDTQGRGVLKSKENINPNFPQKKSPISQHSKEKENSPRCRSIFSSISSPLLEVEDVQFCETEIEDLCNIAFPSSKISSCSESLNLPEEMLEEKSSSNEDKCSRSENQLLKDDVLDSKILDTCDTDEEVENMPEEKVPYQSGNSVSLKDEGSASDIGKSSRSPGSFPSWNIQLKSDSQLQGSICDIGNSSLGSSKNKSLEISDGVSNKFINLSLEKGDIISVTSKNSSARSVQVLESQCKDSSSSDAIRSVSECSEDLENHGVAEGSCEDDQSENLRASSSKSGSREECFSSVDSNVNPDEDALEAVESVSLCSLERDTSHELLELDIDGSGHDVFDGEFSEASEVILGFVSNSPISAITERTEESGQDNDPSGGRRISDSTGESSHLQESAKEYEIECQNIGQIQVSSASAIPGPVRQGGFPSLPINIGSNINSSQFANSHSLQETVSPVQTQPSLEAGDDHHDSSQTPTSRMGQKPPVIGVKAKLCKFPAVPRSQRAGEKPSAVQVLPTTKTPLTGPVKPTLCRNTSKSMHNLGTSTNSKASRAQGMHNRSLSLSTDNLENSSPRTSSLSPAPQGGCRGRRNSASGIQGSLHRRCVSAIALNEGDGQLGMKRNKSLSLSRLNRSRSSSMNSVASYKKADYSHVQSKVKQYIKDVKERDMRNSTRSLPSTPARKAVLRNEADVIMINERMLKEFADLKPEDLPEDIKKLKSKVLGEGGDPKVLEHILRLILEERKSRHASDTTLAALQLRYDNLNAKYAEKQNEIDRLRFYKDIHINKDYTITLRAQEEGRLNVGSNWSSRNTTPPNTPYSLTPNIVKSTSTPLVDPLWSFALDPSGSYMFQDSLLVDMNKDPSLIGDQERAKDGGGGLGQDGTSLQNWMKETNSVLQKVKDFTVLQGHGAVQQSERNMIWQHILHEYWRLAGLFPVLTLVSPTHEPGILLQKLGKALQVTAGRFDLELNIGKPQECDDTHMLQHSHSVEDARQLRNDGKFGPEQSSSFDKSESQEVTTSGNQVKASVAVQEKSKDNKLSFEYSKSTFKSEEFIPQIDDLQKSNRNPEHKLVDKQNSPEIPGRNSVDEEVTLKITKTREVPKSSKIQNYEKPNKAAALNSDYSESQNVAKKSTPYRVLGEQEAIVVNDKYDAEKDLPSNLEGEKEQLDMCSPTHSRESMETVGPLEKVKLWQASLIDSIPVPGEYQSPPSTSAPPSILSVNTSEPFDAEEDLNAHLSNLNLCVVQHDSSGLANHSPEAGGFVNPPDNQCIADMGQGVDADSSLPINSPERPETEGDLPKSPWRSSSATPRLHLHQTVKARDLDSGCPGSERSTRMSHNASFEHPDQGSNFHPSLEAARDCINEPEEREKSQVADNQCFSGFEKRSMGVESIPQEKGYLDRSLKHPTEGLPLDERLQRRDVSMESRVHSGCSRSSRNSSKNKKDTQYSVLGLQDTQEQDFKENSKKSSAQRLLEDKDIAEASGEESSDYNRSRKRDPKRNTRTRKRSKSRRSSERNKPGYIKSTHGACNEARSSTPGSQMQEVANKLHTSLDKIDTINQNLRKYRSKYISGYASDLSEASTSMHSSHSDIYSNISKLKRDFQILQSQMLNLKSEVFHEKKGVIGESSRSHNAQRGRKSEPMRALDFSRHLDEDIHLGVDSSMDVSHSELVNRRQLQMDDRVSRKNHSSSKLYENNPRHLYNFSSDSSVSTFDDSRMDQLPKSTPKDRLKGASSEGRARRDPNSKKGNRNFKVEKHESFNDSSARRQLDLSEMEVIDINSPRKDNRPMSTQTQSPGQNIGVQTEDRVVPSIQCTPSPLPLNPPGDFNTSQTQLSEIVSEAAGIMNLESDAVSARHRLNTSAPVVYIQNYHCNSDISKSGSAGDNKKHGPGTPKRKHHRSASSQLLIESLNEVTGIAERVRLRSESMLSCLDLHISVHENINK</sequence>
<feature type="compositionally biased region" description="Low complexity" evidence="2">
    <location>
        <begin position="1802"/>
        <end position="1811"/>
    </location>
</feature>
<feature type="region of interest" description="Disordered" evidence="2">
    <location>
        <begin position="604"/>
        <end position="697"/>
    </location>
</feature>
<feature type="compositionally biased region" description="Polar residues" evidence="2">
    <location>
        <begin position="267"/>
        <end position="281"/>
    </location>
</feature>
<reference evidence="3 4" key="2">
    <citation type="submission" date="2019-01" db="EMBL/GenBank/DDBJ databases">
        <title>The decoding of complex shrimp genome reveals the adaptation for benthos swimmer, frequently molting mechanism and breeding impact on genome.</title>
        <authorList>
            <person name="Sun Y."/>
            <person name="Gao Y."/>
            <person name="Yu Y."/>
        </authorList>
    </citation>
    <scope>NUCLEOTIDE SEQUENCE [LARGE SCALE GENOMIC DNA]</scope>
    <source>
        <tissue evidence="3">Muscle</tissue>
    </source>
</reference>
<feature type="compositionally biased region" description="Polar residues" evidence="2">
    <location>
        <begin position="550"/>
        <end position="566"/>
    </location>
</feature>
<feature type="compositionally biased region" description="Polar residues" evidence="2">
    <location>
        <begin position="1105"/>
        <end position="1126"/>
    </location>
</feature>
<feature type="compositionally biased region" description="Basic residues" evidence="2">
    <location>
        <begin position="1592"/>
        <end position="1610"/>
    </location>
</feature>
<feature type="region of interest" description="Disordered" evidence="2">
    <location>
        <begin position="1771"/>
        <end position="1898"/>
    </location>
</feature>
<reference evidence="3 4" key="1">
    <citation type="submission" date="2018-04" db="EMBL/GenBank/DDBJ databases">
        <authorList>
            <person name="Zhang X."/>
            <person name="Yuan J."/>
            <person name="Li F."/>
            <person name="Xiang J."/>
        </authorList>
    </citation>
    <scope>NUCLEOTIDE SEQUENCE [LARGE SCALE GENOMIC DNA]</scope>
    <source>
        <tissue evidence="3">Muscle</tissue>
    </source>
</reference>
<feature type="region of interest" description="Disordered" evidence="2">
    <location>
        <begin position="550"/>
        <end position="589"/>
    </location>
</feature>
<feature type="compositionally biased region" description="Polar residues" evidence="2">
    <location>
        <begin position="1886"/>
        <end position="1898"/>
    </location>
</feature>
<comment type="caution">
    <text evidence="3">The sequence shown here is derived from an EMBL/GenBank/DDBJ whole genome shotgun (WGS) entry which is preliminary data.</text>
</comment>
<feature type="region of interest" description="Disordered" evidence="2">
    <location>
        <begin position="234"/>
        <end position="281"/>
    </location>
</feature>
<protein>
    <submittedName>
        <fullName evidence="3">Uncharacterized protein</fullName>
    </submittedName>
</protein>
<feature type="region of interest" description="Disordered" evidence="2">
    <location>
        <begin position="1722"/>
        <end position="1741"/>
    </location>
</feature>
<keyword evidence="4" id="KW-1185">Reference proteome</keyword>
<feature type="compositionally biased region" description="Basic and acidic residues" evidence="2">
    <location>
        <begin position="1812"/>
        <end position="1843"/>
    </location>
</feature>
<feature type="compositionally biased region" description="Basic and acidic residues" evidence="2">
    <location>
        <begin position="1497"/>
        <end position="1527"/>
    </location>
</feature>
<feature type="compositionally biased region" description="Low complexity" evidence="2">
    <location>
        <begin position="53"/>
        <end position="67"/>
    </location>
</feature>
<gene>
    <name evidence="3" type="ORF">C7M84_007671</name>
</gene>
<feature type="region of interest" description="Disordered" evidence="2">
    <location>
        <begin position="471"/>
        <end position="502"/>
    </location>
</feature>
<dbReference type="OrthoDB" id="6360155at2759"/>
<evidence type="ECO:0000313" key="3">
    <source>
        <dbReference type="EMBL" id="ROT73867.1"/>
    </source>
</evidence>
<feature type="region of interest" description="Disordered" evidence="2">
    <location>
        <begin position="1"/>
        <end position="150"/>
    </location>
</feature>
<name>A0A3R7M5Z9_PENVA</name>